<dbReference type="SMART" id="SM00180">
    <property type="entry name" value="EGF_Lam"/>
    <property type="match status" value="10"/>
</dbReference>
<feature type="domain" description="Laminin EGF-like" evidence="9">
    <location>
        <begin position="832"/>
        <end position="886"/>
    </location>
</feature>
<feature type="domain" description="Laminin EGF-like" evidence="9">
    <location>
        <begin position="398"/>
        <end position="444"/>
    </location>
</feature>
<dbReference type="FunFam" id="2.10.25.10:FF:000105">
    <property type="entry name" value="laminin subunit gamma-1"/>
    <property type="match status" value="2"/>
</dbReference>
<evidence type="ECO:0000313" key="12">
    <source>
        <dbReference type="EMBL" id="JAV28909.1"/>
    </source>
</evidence>
<feature type="domain" description="Laminin EGF-like" evidence="9">
    <location>
        <begin position="989"/>
        <end position="1034"/>
    </location>
</feature>
<dbReference type="InterPro" id="IPR056863">
    <property type="entry name" value="LMN_ATRN_NET-like_EGF"/>
</dbReference>
<evidence type="ECO:0000256" key="5">
    <source>
        <dbReference type="ARBA" id="ARBA00023292"/>
    </source>
</evidence>
<dbReference type="GO" id="GO:0005604">
    <property type="term" value="C:basement membrane"/>
    <property type="evidence" value="ECO:0007669"/>
    <property type="project" value="TreeGrafter"/>
</dbReference>
<dbReference type="FunFam" id="2.10.25.10:FF:000615">
    <property type="entry name" value="Laminin subunit gamma-3"/>
    <property type="match status" value="1"/>
</dbReference>
<keyword evidence="1 8" id="KW-0732">Signal</keyword>
<feature type="disulfide bond" evidence="6">
    <location>
        <begin position="943"/>
        <end position="960"/>
    </location>
</feature>
<dbReference type="PROSITE" id="PS51117">
    <property type="entry name" value="LAMININ_NTER"/>
    <property type="match status" value="1"/>
</dbReference>
<dbReference type="InterPro" id="IPR002049">
    <property type="entry name" value="LE_dom"/>
</dbReference>
<proteinExistence type="predicted"/>
<feature type="disulfide bond" evidence="6">
    <location>
        <begin position="747"/>
        <end position="756"/>
    </location>
</feature>
<evidence type="ECO:0000256" key="4">
    <source>
        <dbReference type="ARBA" id="ARBA00023180"/>
    </source>
</evidence>
<dbReference type="PROSITE" id="PS01248">
    <property type="entry name" value="EGF_LAM_1"/>
    <property type="match status" value="5"/>
</dbReference>
<feature type="disulfide bond" evidence="6">
    <location>
        <begin position="1009"/>
        <end position="1018"/>
    </location>
</feature>
<sequence length="1625" mass="180004">MFLSYTKGSHLTLYYTVTLITLVICATQASETTHYLPPLECYDPYGRPQRCIPEFENAVYQVEIEATNTCGEDGDTNFCVQTGYSNRKSCDDCRAGQHSPHYLTDLHDPTNPTWWQSETMFEGIQYPNQVNLTLKLGKSFDITYIRIVFYSPRPESFAIYKRVTPNGPWVPYQHYSATCRDTYGLPDSLSVMKGEDESRALCTSEYSDISPLRDGNIAFSSLEGRPSAINFEHNLELQQWVTATDIRITLDRLNTFGDEVFGDAQVLKSYFYAIADIAVGARCKCNGHASECITSTSSNGQRGRVCKCQHFTDGPDCEKCLPFYNDSPWGRATSKNVHECKPCNCNGYSTKCFFDRQLYNLTGHGGHCIDCGANRDGPNCERCKENFFMREDGYCINCACDPVGSRSLQCNAEGKCQCKPGVTGDKCDRCENNFYNFGPHGCQPCNCDNRGSLDNTPSCDPVNGICSCKENVEGRHCRECRPGYFNLDLENKFGCTPCFCYGHTSECTSAAGYSIVSTTSNFNKHKEKWSAVTATGNPVDIKYNAKSQTIGVGAQGYEAIYFLAPDRFLGDQRASYNRLLKFRLQLVGQPRPDVSTFDIILQGANSSISLPIFAQNQPMPDDEFKEFSFRLHEHPEYSWQPSMSARGFMSILSNLTAIKIRAIYSDYGEAFIDDVELQTAHRGAAGRAATWIEQCTCPEGYLGQFCESCAPGYRHNPALGGPFMPCIPCDCNKHAEICDSETGRCICQHNTAGDTCDQCAKGYYGNALGGTPYDCKRCPCPNNGACMQMADESVICLECPVGYFGPRCELCSDGYFGDPTGVHGAIRMCQTCDCNGNVDPNGVGNCNRTSGECLKCIHNTAGLHCDQCLPGHFGDPFALPHGNCEECSCYPRGTEQTDKGISICDANNGNCQCKPNVIGRNCNECKNGYWNIISGNGCENCNCDPIGSFNSSCDTYTGECYCKPGIIGKKCDQCALAHYGFSVEGCKSCDCDPSGSRGSQCDQFGQCPCNDNVEGRRCDRCKENKFDRHQGCLDCPACYNLVQEAANEHRGKLANLNKILQDIQSKPIVIDDNEFVSKLRAVQEKINILVEDAKSGSGGGEKTLNEMLQDLEKRLDIVRDLLNKADESQEATEIKISRGANNATIANNQIQDARRELETAIDLLQTDGAAALNRARDISGHLGNQTNQISGISREARQYADQFKKEAEENKKQAEEAHKKASEANLLAKNAINLQAQIGEEFRTNISNEVQQAKEKLNTVSKLTDQALTKANEVYDEALSLFVAVNSISPPSINIDHIKKESNKYNKEADKINADLEKTIEDHQALLTDVSENIELANTLLERAESQKYDAINAVKELEEAKELAVKAVAEGDGTLKKANFTYHTLSGFKNQVDESKQKAADALESVPSIRRQIDNAIELIANSEAALRSANHNALEARNNAQAAQKKYAEEASKLADNIKKRANTTKNTARDLRHEADQLNGRLAKTENSLAEREANIRKDFNLTKEAKEKVGQAQLNSNEAKSQVEKAMKEVKAIIDELADLRDIDTKSLNALDDRLTAAEKELEDAKLTHKLHVLNESKNLQTQNIKSYQREIAELENEVANIKMISDSLPENCYKRTRLEP</sequence>
<evidence type="ECO:0000256" key="1">
    <source>
        <dbReference type="ARBA" id="ARBA00022729"/>
    </source>
</evidence>
<dbReference type="GO" id="GO:0007411">
    <property type="term" value="P:axon guidance"/>
    <property type="evidence" value="ECO:0007669"/>
    <property type="project" value="TreeGrafter"/>
</dbReference>
<feature type="domain" description="Laminin EGF-like" evidence="9">
    <location>
        <begin position="729"/>
        <end position="777"/>
    </location>
</feature>
<evidence type="ECO:0000256" key="3">
    <source>
        <dbReference type="ARBA" id="ARBA00023157"/>
    </source>
</evidence>
<feature type="domain" description="Laminin EGF-like" evidence="9">
    <location>
        <begin position="887"/>
        <end position="940"/>
    </location>
</feature>
<dbReference type="CDD" id="cd00055">
    <property type="entry name" value="EGF_Lam"/>
    <property type="match status" value="9"/>
</dbReference>
<keyword evidence="4" id="KW-0325">Glycoprotein</keyword>
<feature type="disulfide bond" evidence="6">
    <location>
        <begin position="989"/>
        <end position="1001"/>
    </location>
</feature>
<evidence type="ECO:0000256" key="6">
    <source>
        <dbReference type="PROSITE-ProRule" id="PRU00460"/>
    </source>
</evidence>
<name>A0A1Q3FMU6_CULTA</name>
<evidence type="ECO:0000259" key="10">
    <source>
        <dbReference type="PROSITE" id="PS51115"/>
    </source>
</evidence>
<feature type="disulfide bond" evidence="6">
    <location>
        <begin position="398"/>
        <end position="410"/>
    </location>
</feature>
<dbReference type="Pfam" id="PF00055">
    <property type="entry name" value="Laminin_N"/>
    <property type="match status" value="1"/>
</dbReference>
<dbReference type="PANTHER" id="PTHR10574">
    <property type="entry name" value="NETRIN/LAMININ-RELATED"/>
    <property type="match status" value="1"/>
</dbReference>
<dbReference type="PANTHER" id="PTHR10574:SF435">
    <property type="entry name" value="LAMININ SUBUNIT GAMMA-1"/>
    <property type="match status" value="1"/>
</dbReference>
<feature type="domain" description="Laminin IV type A" evidence="10">
    <location>
        <begin position="524"/>
        <end position="694"/>
    </location>
</feature>
<dbReference type="Gene3D" id="2.60.120.260">
    <property type="entry name" value="Galactose-binding domain-like"/>
    <property type="match status" value="1"/>
</dbReference>
<dbReference type="PROSITE" id="PS51115">
    <property type="entry name" value="LAMININ_IVA"/>
    <property type="match status" value="1"/>
</dbReference>
<evidence type="ECO:0000259" key="11">
    <source>
        <dbReference type="PROSITE" id="PS51117"/>
    </source>
</evidence>
<feature type="coiled-coil region" evidence="7">
    <location>
        <begin position="1200"/>
        <end position="1263"/>
    </location>
</feature>
<feature type="disulfide bond" evidence="6">
    <location>
        <begin position="856"/>
        <end position="865"/>
    </location>
</feature>
<feature type="coiled-coil region" evidence="7">
    <location>
        <begin position="1414"/>
        <end position="1609"/>
    </location>
</feature>
<evidence type="ECO:0000256" key="7">
    <source>
        <dbReference type="SAM" id="Coils"/>
    </source>
</evidence>
<keyword evidence="7" id="KW-0175">Coiled coil</keyword>
<protein>
    <submittedName>
        <fullName evidence="12">Putative extracellular matrix glycoprotein laminin subunit beta</fullName>
    </submittedName>
</protein>
<keyword evidence="2" id="KW-0677">Repeat</keyword>
<dbReference type="Pfam" id="PF00053">
    <property type="entry name" value="EGF_laminin"/>
    <property type="match status" value="10"/>
</dbReference>
<evidence type="ECO:0000256" key="2">
    <source>
        <dbReference type="ARBA" id="ARBA00022737"/>
    </source>
</evidence>
<dbReference type="GO" id="GO:0009888">
    <property type="term" value="P:tissue development"/>
    <property type="evidence" value="ECO:0007669"/>
    <property type="project" value="TreeGrafter"/>
</dbReference>
<keyword evidence="5 6" id="KW-0424">Laminin EGF-like domain</keyword>
<feature type="disulfide bond" evidence="6">
    <location>
        <begin position="418"/>
        <end position="427"/>
    </location>
</feature>
<feature type="signal peptide" evidence="8">
    <location>
        <begin position="1"/>
        <end position="29"/>
    </location>
</feature>
<organism evidence="12">
    <name type="scientific">Culex tarsalis</name>
    <name type="common">Encephalitis mosquito</name>
    <dbReference type="NCBI Taxonomy" id="7177"/>
    <lineage>
        <taxon>Eukaryota</taxon>
        <taxon>Metazoa</taxon>
        <taxon>Ecdysozoa</taxon>
        <taxon>Arthropoda</taxon>
        <taxon>Hexapoda</taxon>
        <taxon>Insecta</taxon>
        <taxon>Pterygota</taxon>
        <taxon>Neoptera</taxon>
        <taxon>Endopterygota</taxon>
        <taxon>Diptera</taxon>
        <taxon>Nematocera</taxon>
        <taxon>Culicoidea</taxon>
        <taxon>Culicidae</taxon>
        <taxon>Culicinae</taxon>
        <taxon>Culicini</taxon>
        <taxon>Culex</taxon>
        <taxon>Culex</taxon>
    </lineage>
</organism>
<dbReference type="FunFam" id="2.10.25.10:FF:000193">
    <property type="entry name" value="Laminin subunit gamma 1"/>
    <property type="match status" value="1"/>
</dbReference>
<dbReference type="InterPro" id="IPR008211">
    <property type="entry name" value="Laminin_N"/>
</dbReference>
<dbReference type="PRINTS" id="PR00011">
    <property type="entry name" value="EGFLAMININ"/>
</dbReference>
<dbReference type="InterPro" id="IPR000034">
    <property type="entry name" value="Laminin_IV"/>
</dbReference>
<comment type="caution">
    <text evidence="6">Lacks conserved residue(s) required for the propagation of feature annotation.</text>
</comment>
<dbReference type="FunFam" id="2.10.25.10:FF:000051">
    <property type="entry name" value="Laminin subunit alpha 4"/>
    <property type="match status" value="1"/>
</dbReference>
<feature type="chain" id="PRO_5013157030" evidence="8">
    <location>
        <begin position="30"/>
        <end position="1625"/>
    </location>
</feature>
<feature type="disulfide bond" evidence="6">
    <location>
        <begin position="913"/>
        <end position="922"/>
    </location>
</feature>
<reference evidence="12" key="1">
    <citation type="submission" date="2017-01" db="EMBL/GenBank/DDBJ databases">
        <title>A deep insight into the sialotranscriptome of adult male and female Cluex tarsalis mosquitoes.</title>
        <authorList>
            <person name="Ribeiro J.M."/>
            <person name="Moreira F."/>
            <person name="Bernard K.A."/>
            <person name="Calvo E."/>
        </authorList>
    </citation>
    <scope>NUCLEOTIDE SEQUENCE</scope>
    <source>
        <strain evidence="12">Kern County</strain>
        <tissue evidence="12">Salivary glands</tissue>
    </source>
</reference>
<feature type="disulfide bond" evidence="6">
    <location>
        <begin position="941"/>
        <end position="953"/>
    </location>
</feature>
<dbReference type="Pfam" id="PF24973">
    <property type="entry name" value="EGF_LMN_ATRN"/>
    <property type="match status" value="1"/>
</dbReference>
<dbReference type="FunFam" id="2.10.25.10:FF:000166">
    <property type="entry name" value="laminin subunit gamma-1"/>
    <property type="match status" value="1"/>
</dbReference>
<dbReference type="Gene3D" id="2.10.25.10">
    <property type="entry name" value="Laminin"/>
    <property type="match status" value="10"/>
</dbReference>
<feature type="coiled-coil region" evidence="7">
    <location>
        <begin position="1101"/>
        <end position="1167"/>
    </location>
</feature>
<dbReference type="SMART" id="SM00136">
    <property type="entry name" value="LamNT"/>
    <property type="match status" value="1"/>
</dbReference>
<dbReference type="GO" id="GO:0009887">
    <property type="term" value="P:animal organ morphogenesis"/>
    <property type="evidence" value="ECO:0007669"/>
    <property type="project" value="TreeGrafter"/>
</dbReference>
<dbReference type="FunFam" id="2.60.120.260:FF:000018">
    <property type="entry name" value="Laminin subunit gamma 1"/>
    <property type="match status" value="1"/>
</dbReference>
<dbReference type="EMBL" id="GFDL01006136">
    <property type="protein sequence ID" value="JAV28909.1"/>
    <property type="molecule type" value="Transcribed_RNA"/>
</dbReference>
<keyword evidence="3 6" id="KW-1015">Disulfide bond</keyword>
<dbReference type="InterPro" id="IPR050440">
    <property type="entry name" value="Laminin/Netrin_ECM"/>
</dbReference>
<dbReference type="SMART" id="SM00281">
    <property type="entry name" value="LamB"/>
    <property type="match status" value="1"/>
</dbReference>
<dbReference type="SUPFAM" id="SSF57196">
    <property type="entry name" value="EGF/Laminin"/>
    <property type="match status" value="8"/>
</dbReference>
<evidence type="ECO:0000256" key="8">
    <source>
        <dbReference type="SAM" id="SignalP"/>
    </source>
</evidence>
<dbReference type="Pfam" id="PF00052">
    <property type="entry name" value="Laminin_B"/>
    <property type="match status" value="1"/>
</dbReference>
<dbReference type="SMART" id="SM00181">
    <property type="entry name" value="EGF"/>
    <property type="match status" value="4"/>
</dbReference>
<evidence type="ECO:0000259" key="9">
    <source>
        <dbReference type="PROSITE" id="PS50027"/>
    </source>
</evidence>
<feature type="coiled-coil region" evidence="7">
    <location>
        <begin position="1295"/>
        <end position="1361"/>
    </location>
</feature>
<dbReference type="FunFam" id="2.10.25.10:FF:000067">
    <property type="entry name" value="Laminin subunit gamma 1"/>
    <property type="match status" value="2"/>
</dbReference>
<accession>A0A1Q3FMU6</accession>
<dbReference type="PROSITE" id="PS50027">
    <property type="entry name" value="EGF_LAM_2"/>
    <property type="match status" value="7"/>
</dbReference>
<dbReference type="InterPro" id="IPR000742">
    <property type="entry name" value="EGF"/>
</dbReference>
<feature type="disulfide bond" evidence="6">
    <location>
        <begin position="468"/>
        <end position="477"/>
    </location>
</feature>
<feature type="domain" description="Laminin EGF-like" evidence="9">
    <location>
        <begin position="445"/>
        <end position="497"/>
    </location>
</feature>
<feature type="domain" description="Laminin N-terminal" evidence="11">
    <location>
        <begin position="47"/>
        <end position="282"/>
    </location>
</feature>
<feature type="disulfide bond" evidence="6">
    <location>
        <begin position="962"/>
        <end position="971"/>
    </location>
</feature>
<feature type="domain" description="Laminin EGF-like" evidence="9">
    <location>
        <begin position="941"/>
        <end position="988"/>
    </location>
</feature>